<accession>A0A7Y9ICA5</accession>
<dbReference type="InterPro" id="IPR007061">
    <property type="entry name" value="MST-like"/>
</dbReference>
<dbReference type="SUPFAM" id="SSF109854">
    <property type="entry name" value="DinB/YfiT-like putative metalloenzymes"/>
    <property type="match status" value="1"/>
</dbReference>
<dbReference type="InterPro" id="IPR034660">
    <property type="entry name" value="DinB/YfiT-like"/>
</dbReference>
<dbReference type="EMBL" id="JACCBU010000001">
    <property type="protein sequence ID" value="NYE74047.1"/>
    <property type="molecule type" value="Genomic_DNA"/>
</dbReference>
<dbReference type="Gene3D" id="1.20.120.450">
    <property type="entry name" value="dinb family like domain"/>
    <property type="match status" value="1"/>
</dbReference>
<protein>
    <submittedName>
        <fullName evidence="1">Putative damage-inducible protein DinB</fullName>
    </submittedName>
</protein>
<keyword evidence="2" id="KW-1185">Reference proteome</keyword>
<evidence type="ECO:0000313" key="2">
    <source>
        <dbReference type="Proteomes" id="UP000569914"/>
    </source>
</evidence>
<dbReference type="AlphaFoldDB" id="A0A7Y9ICA5"/>
<reference evidence="1 2" key="1">
    <citation type="submission" date="2020-07" db="EMBL/GenBank/DDBJ databases">
        <title>Sequencing the genomes of 1000 actinobacteria strains.</title>
        <authorList>
            <person name="Klenk H.-P."/>
        </authorList>
    </citation>
    <scope>NUCLEOTIDE SEQUENCE [LARGE SCALE GENOMIC DNA]</scope>
    <source>
        <strain evidence="1 2">DSM 22083</strain>
    </source>
</reference>
<proteinExistence type="predicted"/>
<evidence type="ECO:0000313" key="1">
    <source>
        <dbReference type="EMBL" id="NYE74047.1"/>
    </source>
</evidence>
<sequence length="196" mass="22315">MAPRATLKESMHNYLRGARAGMLARIDGLREYDRRRPMTPTGTNLLGLVKHLTFYESYYLGSVFGREPEWTLPWIEDDSIWQGADLWATPDETTTYLLDHYHAACTHADSTIAELDLGAPTTVPWWQEAKRDTTLGVLMTHMIAETSQHLGHADIIRELIDGRTASDPAEMGDAEWWQTYHRKITSAADTFRDHPS</sequence>
<dbReference type="Proteomes" id="UP000569914">
    <property type="component" value="Unassembled WGS sequence"/>
</dbReference>
<dbReference type="Pfam" id="PF04978">
    <property type="entry name" value="MST"/>
    <property type="match status" value="1"/>
</dbReference>
<comment type="caution">
    <text evidence="1">The sequence shown here is derived from an EMBL/GenBank/DDBJ whole genome shotgun (WGS) entry which is preliminary data.</text>
</comment>
<organism evidence="1 2">
    <name type="scientific">Microlunatus parietis</name>
    <dbReference type="NCBI Taxonomy" id="682979"/>
    <lineage>
        <taxon>Bacteria</taxon>
        <taxon>Bacillati</taxon>
        <taxon>Actinomycetota</taxon>
        <taxon>Actinomycetes</taxon>
        <taxon>Propionibacteriales</taxon>
        <taxon>Propionibacteriaceae</taxon>
        <taxon>Microlunatus</taxon>
    </lineage>
</organism>
<gene>
    <name evidence="1" type="ORF">BKA15_005376</name>
</gene>
<name>A0A7Y9ICA5_9ACTN</name>